<dbReference type="InterPro" id="IPR022742">
    <property type="entry name" value="Hydrolase_4"/>
</dbReference>
<sequence>MALIATSFSASRVWISPCFPLVCEYKSRGGVRVRSLASGDSTAVSTGSVGKEKASFVGEKERTGAEIGGGNGWLGSEVEERGVGKDGDSGGLEVLWDDGYGTDTVKDYFDIAREMIKPDGGPPRWFSPIECGRPIKDSPLLLFLPGMDGVGLGLILHHKALGKVFEVRCMHIPVYDRTSFEGLVKFVENTVRLEHALSPNKPIYMVGDSLGGCLALAVAAHNPTIDLILILSNPATSFGKSRLQPVLPILEALSEELHIAVPYLLSFIMGDPIKMAMVSVERGLPPPQILEQLSGNLTALLPRLSLFVC</sequence>
<comment type="caution">
    <text evidence="2">The sequence shown here is derived from an EMBL/GenBank/DDBJ whole genome shotgun (WGS) entry which is preliminary data.</text>
</comment>
<dbReference type="AlphaFoldDB" id="A0A834Z4W1"/>
<evidence type="ECO:0000313" key="3">
    <source>
        <dbReference type="Proteomes" id="UP000655225"/>
    </source>
</evidence>
<gene>
    <name evidence="2" type="ORF">HHK36_012486</name>
</gene>
<evidence type="ECO:0000259" key="1">
    <source>
        <dbReference type="Pfam" id="PF12146"/>
    </source>
</evidence>
<dbReference type="InterPro" id="IPR029058">
    <property type="entry name" value="AB_hydrolase_fold"/>
</dbReference>
<dbReference type="Gene3D" id="3.40.50.1820">
    <property type="entry name" value="alpha/beta hydrolase"/>
    <property type="match status" value="1"/>
</dbReference>
<dbReference type="PANTHER" id="PTHR22753:SF14">
    <property type="entry name" value="MONOACYLGLYCEROL_DIACYLGLYCEROL O-ACYLTRANSFERASE"/>
    <property type="match status" value="1"/>
</dbReference>
<name>A0A834Z4W1_TETSI</name>
<dbReference type="GO" id="GO:0016020">
    <property type="term" value="C:membrane"/>
    <property type="evidence" value="ECO:0007669"/>
    <property type="project" value="TreeGrafter"/>
</dbReference>
<accession>A0A834Z4W1</accession>
<evidence type="ECO:0000313" key="2">
    <source>
        <dbReference type="EMBL" id="KAF8401544.1"/>
    </source>
</evidence>
<dbReference type="PANTHER" id="PTHR22753">
    <property type="entry name" value="TRANSMEMBRANE PROTEIN 68"/>
    <property type="match status" value="1"/>
</dbReference>
<feature type="domain" description="Serine aminopeptidase S33" evidence="1">
    <location>
        <begin position="185"/>
        <end position="260"/>
    </location>
</feature>
<dbReference type="Proteomes" id="UP000655225">
    <property type="component" value="Unassembled WGS sequence"/>
</dbReference>
<proteinExistence type="predicted"/>
<reference evidence="2 3" key="1">
    <citation type="submission" date="2020-04" db="EMBL/GenBank/DDBJ databases">
        <title>Plant Genome Project.</title>
        <authorList>
            <person name="Zhang R.-G."/>
        </authorList>
    </citation>
    <scope>NUCLEOTIDE SEQUENCE [LARGE SCALE GENOMIC DNA]</scope>
    <source>
        <strain evidence="2">YNK0</strain>
        <tissue evidence="2">Leaf</tissue>
    </source>
</reference>
<organism evidence="2 3">
    <name type="scientific">Tetracentron sinense</name>
    <name type="common">Spur-leaf</name>
    <dbReference type="NCBI Taxonomy" id="13715"/>
    <lineage>
        <taxon>Eukaryota</taxon>
        <taxon>Viridiplantae</taxon>
        <taxon>Streptophyta</taxon>
        <taxon>Embryophyta</taxon>
        <taxon>Tracheophyta</taxon>
        <taxon>Spermatophyta</taxon>
        <taxon>Magnoliopsida</taxon>
        <taxon>Trochodendrales</taxon>
        <taxon>Trochodendraceae</taxon>
        <taxon>Tetracentron</taxon>
    </lineage>
</organism>
<dbReference type="OrthoDB" id="44277at2759"/>
<dbReference type="EMBL" id="JABCRI010000008">
    <property type="protein sequence ID" value="KAF8401544.1"/>
    <property type="molecule type" value="Genomic_DNA"/>
</dbReference>
<dbReference type="Pfam" id="PF12146">
    <property type="entry name" value="Hydrolase_4"/>
    <property type="match status" value="1"/>
</dbReference>
<dbReference type="OMA" id="RVWISPC"/>
<keyword evidence="3" id="KW-1185">Reference proteome</keyword>
<protein>
    <recommendedName>
        <fullName evidence="1">Serine aminopeptidase S33 domain-containing protein</fullName>
    </recommendedName>
</protein>
<dbReference type="SUPFAM" id="SSF53474">
    <property type="entry name" value="alpha/beta-Hydrolases"/>
    <property type="match status" value="1"/>
</dbReference>